<dbReference type="SUPFAM" id="SSF53448">
    <property type="entry name" value="Nucleotide-diphospho-sugar transferases"/>
    <property type="match status" value="1"/>
</dbReference>
<dbReference type="GO" id="GO:0016740">
    <property type="term" value="F:transferase activity"/>
    <property type="evidence" value="ECO:0007669"/>
    <property type="project" value="UniProtKB-KW"/>
</dbReference>
<dbReference type="EMBL" id="KT336245">
    <property type="protein sequence ID" value="ALB75759.1"/>
    <property type="molecule type" value="Genomic_DNA"/>
</dbReference>
<dbReference type="PANTHER" id="PTHR43685:SF11">
    <property type="entry name" value="GLYCOSYLTRANSFERASE TAGX-RELATED"/>
    <property type="match status" value="1"/>
</dbReference>
<dbReference type="PANTHER" id="PTHR43685">
    <property type="entry name" value="GLYCOSYLTRANSFERASE"/>
    <property type="match status" value="1"/>
</dbReference>
<keyword evidence="2" id="KW-0808">Transferase</keyword>
<dbReference type="InterPro" id="IPR029044">
    <property type="entry name" value="Nucleotide-diphossugar_trans"/>
</dbReference>
<dbReference type="InterPro" id="IPR050834">
    <property type="entry name" value="Glycosyltransf_2"/>
</dbReference>
<proteinExistence type="predicted"/>
<evidence type="ECO:0000313" key="2">
    <source>
        <dbReference type="EMBL" id="ALB75759.1"/>
    </source>
</evidence>
<dbReference type="AlphaFoldDB" id="A0A0M5ILS3"/>
<accession>A0A0M5ILS3</accession>
<evidence type="ECO:0000259" key="1">
    <source>
        <dbReference type="Pfam" id="PF00535"/>
    </source>
</evidence>
<reference evidence="2" key="1">
    <citation type="journal article" date="2015" name="Proc. Natl. Acad. Sci. U.S.A.">
        <title>Functional metagenomic discovery of bacterial effectors in the human microbiome and isolation of commendamide, a GPCR G2A/132 agonist.</title>
        <authorList>
            <person name="Cohen L.J."/>
            <person name="Kang H.S."/>
            <person name="Chu J."/>
            <person name="Huang Y.H."/>
            <person name="Gordon E.A."/>
            <person name="Reddy B.V."/>
            <person name="Ternei M.A."/>
            <person name="Craig J.W."/>
            <person name="Brady S.F."/>
        </authorList>
    </citation>
    <scope>NUCLEOTIDE SEQUENCE</scope>
</reference>
<organism evidence="2">
    <name type="scientific">uncultured bacterium 4h09</name>
    <dbReference type="NCBI Taxonomy" id="1701372"/>
    <lineage>
        <taxon>Bacteria</taxon>
        <taxon>environmental samples</taxon>
    </lineage>
</organism>
<feature type="domain" description="Glycosyltransferase 2-like" evidence="1">
    <location>
        <begin position="8"/>
        <end position="182"/>
    </location>
</feature>
<dbReference type="Gene3D" id="3.90.550.10">
    <property type="entry name" value="Spore Coat Polysaccharide Biosynthesis Protein SpsA, Chain A"/>
    <property type="match status" value="1"/>
</dbReference>
<name>A0A0M5ILS3_9BACT</name>
<dbReference type="Pfam" id="PF00535">
    <property type="entry name" value="Glycos_transf_2"/>
    <property type="match status" value="1"/>
</dbReference>
<sequence>MDNSPMVSVILPNYNHVVYLKERIESILNQTYQNFELILLDDCSADNSCDILNAYKEHPKVSALVLNEKNTGNTFLQWDRGIRLAKGKYVWIAESDDTADIHFLEATVAALELNPSAIMCLTGSILIDGQGQRMKRKSRDRWKETGEVKTFDGKEYVKHNLLYRNYVYNASMVLFKREVYDKLDKSFQQLRCAGDWQFWVEVAQEGKVVEVRRKLNYFRQHTNKVTSRSKYTGEGMFNTIDVMSYMFSCTDVGWYRKCLVRGECYRLIAKLPVSPDIRARLYVEARGKMGVLPVHYYLERINRILAFVIPFLPTHRKDKFK</sequence>
<protein>
    <submittedName>
        <fullName evidence="2">Glycosyl transferase 2 family protein</fullName>
    </submittedName>
</protein>
<dbReference type="InterPro" id="IPR001173">
    <property type="entry name" value="Glyco_trans_2-like"/>
</dbReference>